<organism evidence="2 3">
    <name type="scientific">Rhizobium tibeticum</name>
    <dbReference type="NCBI Taxonomy" id="501024"/>
    <lineage>
        <taxon>Bacteria</taxon>
        <taxon>Pseudomonadati</taxon>
        <taxon>Pseudomonadota</taxon>
        <taxon>Alphaproteobacteria</taxon>
        <taxon>Hyphomicrobiales</taxon>
        <taxon>Rhizobiaceae</taxon>
        <taxon>Rhizobium/Agrobacterium group</taxon>
        <taxon>Rhizobium</taxon>
    </lineage>
</organism>
<accession>A0A1K0JAC1</accession>
<sequence>MTRTTKDASEAMRGLWQSNLQGVNWLDVFYLLTAGVAVAFSETRYTTSSVT</sequence>
<evidence type="ECO:0000256" key="1">
    <source>
        <dbReference type="SAM" id="Phobius"/>
    </source>
</evidence>
<keyword evidence="1" id="KW-0472">Membrane</keyword>
<dbReference type="Proteomes" id="UP000183063">
    <property type="component" value="Unassembled WGS sequence"/>
</dbReference>
<evidence type="ECO:0000313" key="2">
    <source>
        <dbReference type="EMBL" id="SEI18621.1"/>
    </source>
</evidence>
<dbReference type="AlphaFoldDB" id="A0A1K0JAC1"/>
<gene>
    <name evidence="2" type="ORF">RTCCBAU85039_5952</name>
</gene>
<name>A0A1K0JAC1_9HYPH</name>
<keyword evidence="1" id="KW-1133">Transmembrane helix</keyword>
<proteinExistence type="predicted"/>
<evidence type="ECO:0000313" key="3">
    <source>
        <dbReference type="Proteomes" id="UP000183063"/>
    </source>
</evidence>
<protein>
    <submittedName>
        <fullName evidence="2">Uncharacterized protein</fullName>
    </submittedName>
</protein>
<reference evidence="3" key="1">
    <citation type="submission" date="2016-10" db="EMBL/GenBank/DDBJ databases">
        <authorList>
            <person name="Wibberg D."/>
        </authorList>
    </citation>
    <scope>NUCLEOTIDE SEQUENCE [LARGE SCALE GENOMIC DNA]</scope>
</reference>
<keyword evidence="1" id="KW-0812">Transmembrane</keyword>
<feature type="transmembrane region" description="Helical" evidence="1">
    <location>
        <begin position="22"/>
        <end position="40"/>
    </location>
</feature>
<dbReference type="EMBL" id="FNXB01000051">
    <property type="protein sequence ID" value="SEI18621.1"/>
    <property type="molecule type" value="Genomic_DNA"/>
</dbReference>